<accession>A0A162R9R8</accession>
<organism evidence="1 2">
    <name type="scientific">Clostridium magnum DSM 2767</name>
    <dbReference type="NCBI Taxonomy" id="1121326"/>
    <lineage>
        <taxon>Bacteria</taxon>
        <taxon>Bacillati</taxon>
        <taxon>Bacillota</taxon>
        <taxon>Clostridia</taxon>
        <taxon>Eubacteriales</taxon>
        <taxon>Clostridiaceae</taxon>
        <taxon>Clostridium</taxon>
    </lineage>
</organism>
<evidence type="ECO:0000313" key="1">
    <source>
        <dbReference type="EMBL" id="KZL89601.1"/>
    </source>
</evidence>
<dbReference type="EMBL" id="LWAE01000008">
    <property type="protein sequence ID" value="KZL89601.1"/>
    <property type="molecule type" value="Genomic_DNA"/>
</dbReference>
<dbReference type="AlphaFoldDB" id="A0A162R9R8"/>
<dbReference type="STRING" id="1121326.CLMAG_51010"/>
<protein>
    <submittedName>
        <fullName evidence="1">Uncharacterized protein</fullName>
    </submittedName>
</protein>
<comment type="caution">
    <text evidence="1">The sequence shown here is derived from an EMBL/GenBank/DDBJ whole genome shotgun (WGS) entry which is preliminary data.</text>
</comment>
<dbReference type="PATRIC" id="fig|1121326.3.peg.5156"/>
<evidence type="ECO:0000313" key="2">
    <source>
        <dbReference type="Proteomes" id="UP000076603"/>
    </source>
</evidence>
<keyword evidence="2" id="KW-1185">Reference proteome</keyword>
<sequence>MLKIIKQLKPFIASIVVIIGLLFVQAVCDLSLPDYMSNIVNVGIQQGGVENAVPEVIRKSEFDKIKLFISEEDRKKVEGSYLLLDKKNLSQSELENT</sequence>
<gene>
    <name evidence="1" type="ORF">CLMAG_51010</name>
</gene>
<reference evidence="1 2" key="1">
    <citation type="submission" date="2016-04" db="EMBL/GenBank/DDBJ databases">
        <title>Genome sequence of Clostridium magnum DSM 2767.</title>
        <authorList>
            <person name="Poehlein A."/>
            <person name="Uhlig R."/>
            <person name="Fischer R."/>
            <person name="Bahl H."/>
            <person name="Daniel R."/>
        </authorList>
    </citation>
    <scope>NUCLEOTIDE SEQUENCE [LARGE SCALE GENOMIC DNA]</scope>
    <source>
        <strain evidence="1 2">DSM 2767</strain>
    </source>
</reference>
<name>A0A162R9R8_9CLOT</name>
<dbReference type="Proteomes" id="UP000076603">
    <property type="component" value="Unassembled WGS sequence"/>
</dbReference>
<proteinExistence type="predicted"/>